<keyword evidence="7 13" id="KW-0223">Dioxygenase</keyword>
<evidence type="ECO:0000313" key="18">
    <source>
        <dbReference type="EMBL" id="CAI0412779.1"/>
    </source>
</evidence>
<keyword evidence="10" id="KW-0443">Lipid metabolism</keyword>
<dbReference type="Gene3D" id="3.10.450.60">
    <property type="match status" value="1"/>
</dbReference>
<dbReference type="Gene3D" id="2.60.60.20">
    <property type="entry name" value="PLAT/LH2 domain"/>
    <property type="match status" value="1"/>
</dbReference>
<dbReference type="InterPro" id="IPR001024">
    <property type="entry name" value="PLAT/LH2_dom"/>
</dbReference>
<dbReference type="GO" id="GO:0016702">
    <property type="term" value="F:oxidoreductase activity, acting on single donors with incorporation of molecular oxygen, incorporation of two atoms of oxygen"/>
    <property type="evidence" value="ECO:0007669"/>
    <property type="project" value="InterPro"/>
</dbReference>
<evidence type="ECO:0000256" key="2">
    <source>
        <dbReference type="ARBA" id="ARBA00009419"/>
    </source>
</evidence>
<evidence type="ECO:0000256" key="9">
    <source>
        <dbReference type="ARBA" id="ARBA00023004"/>
    </source>
</evidence>
<feature type="domain" description="Lipoxygenase" evidence="17">
    <location>
        <begin position="220"/>
        <end position="920"/>
    </location>
</feature>
<dbReference type="GO" id="GO:0031408">
    <property type="term" value="P:oxylipin biosynthetic process"/>
    <property type="evidence" value="ECO:0007669"/>
    <property type="project" value="UniProtKB-UniRule"/>
</dbReference>
<dbReference type="InterPro" id="IPR036392">
    <property type="entry name" value="PLAT/LH2_dom_sf"/>
</dbReference>
<dbReference type="PROSITE" id="PS50095">
    <property type="entry name" value="PLAT"/>
    <property type="match status" value="1"/>
</dbReference>
<dbReference type="InterPro" id="IPR027433">
    <property type="entry name" value="Lipoxygenase_dom_3"/>
</dbReference>
<feature type="domain" description="PLAT" evidence="16">
    <location>
        <begin position="87"/>
        <end position="217"/>
    </location>
</feature>
<keyword evidence="11 14" id="KW-0275">Fatty acid biosynthesis</keyword>
<keyword evidence="8 13" id="KW-0560">Oxidoreductase</keyword>
<dbReference type="PROSITE" id="PS00081">
    <property type="entry name" value="LIPOXYGENASE_2"/>
    <property type="match status" value="1"/>
</dbReference>
<dbReference type="InterPro" id="IPR020833">
    <property type="entry name" value="LipOase_Fe_BS"/>
</dbReference>
<dbReference type="PROSITE" id="PS51393">
    <property type="entry name" value="LIPOXYGENASE_3"/>
    <property type="match status" value="1"/>
</dbReference>
<dbReference type="EMBL" id="CAMGYJ010000005">
    <property type="protein sequence ID" value="CAI0412779.1"/>
    <property type="molecule type" value="Genomic_DNA"/>
</dbReference>
<comment type="caution">
    <text evidence="12">Lacks conserved residue(s) required for the propagation of feature annotation.</text>
</comment>
<keyword evidence="9 13" id="KW-0408">Iron</keyword>
<dbReference type="PANTHER" id="PTHR11771">
    <property type="entry name" value="LIPOXYGENASE"/>
    <property type="match status" value="1"/>
</dbReference>
<dbReference type="PRINTS" id="PR00087">
    <property type="entry name" value="LIPOXYGENASE"/>
</dbReference>
<evidence type="ECO:0000256" key="14">
    <source>
        <dbReference type="RuleBase" id="RU003975"/>
    </source>
</evidence>
<keyword evidence="5 14" id="KW-0925">Oxylipin biosynthesis</keyword>
<dbReference type="Pfam" id="PF00305">
    <property type="entry name" value="Lipoxygenase"/>
    <property type="match status" value="1"/>
</dbReference>
<dbReference type="Gene3D" id="1.20.245.10">
    <property type="entry name" value="Lipoxygenase-1, Domain 5"/>
    <property type="match status" value="1"/>
</dbReference>
<evidence type="ECO:0000256" key="6">
    <source>
        <dbReference type="ARBA" id="ARBA00022832"/>
    </source>
</evidence>
<evidence type="ECO:0000256" key="3">
    <source>
        <dbReference type="ARBA" id="ARBA00022516"/>
    </source>
</evidence>
<proteinExistence type="inferred from homology"/>
<dbReference type="FunFam" id="1.20.245.10:FF:000002">
    <property type="entry name" value="Lipoxygenase"/>
    <property type="match status" value="1"/>
</dbReference>
<dbReference type="InterPro" id="IPR020834">
    <property type="entry name" value="LipOase_CS"/>
</dbReference>
<dbReference type="GO" id="GO:0046872">
    <property type="term" value="F:metal ion binding"/>
    <property type="evidence" value="ECO:0007669"/>
    <property type="project" value="UniProtKB-UniRule"/>
</dbReference>
<reference evidence="18" key="1">
    <citation type="submission" date="2022-08" db="EMBL/GenBank/DDBJ databases">
        <authorList>
            <person name="Gutierrez-Valencia J."/>
        </authorList>
    </citation>
    <scope>NUCLEOTIDE SEQUENCE</scope>
</reference>
<dbReference type="SUPFAM" id="SSF49723">
    <property type="entry name" value="Lipase/lipooxygenase domain (PLAT/LH2 domain)"/>
    <property type="match status" value="1"/>
</dbReference>
<gene>
    <name evidence="18" type="ORF">LITE_LOCUS15684</name>
</gene>
<accession>A0AAV0JS27</accession>
<comment type="caution">
    <text evidence="18">The sequence shown here is derived from an EMBL/GenBank/DDBJ whole genome shotgun (WGS) entry which is preliminary data.</text>
</comment>
<evidence type="ECO:0000259" key="17">
    <source>
        <dbReference type="PROSITE" id="PS51393"/>
    </source>
</evidence>
<dbReference type="InterPro" id="IPR036226">
    <property type="entry name" value="LipOase_C_sf"/>
</dbReference>
<comment type="similarity">
    <text evidence="2 13">Belongs to the lipoxygenase family.</text>
</comment>
<dbReference type="Gene3D" id="4.10.372.10">
    <property type="entry name" value="Lipoxygenase-1, Domain 3"/>
    <property type="match status" value="1"/>
</dbReference>
<evidence type="ECO:0000256" key="15">
    <source>
        <dbReference type="SAM" id="MobiDB-lite"/>
    </source>
</evidence>
<comment type="pathway">
    <text evidence="14">Lipid metabolism; oxylipin biosynthesis.</text>
</comment>
<evidence type="ECO:0000256" key="7">
    <source>
        <dbReference type="ARBA" id="ARBA00022964"/>
    </source>
</evidence>
<dbReference type="SUPFAM" id="SSF48484">
    <property type="entry name" value="Lipoxigenase"/>
    <property type="match status" value="1"/>
</dbReference>
<dbReference type="PROSITE" id="PS00711">
    <property type="entry name" value="LIPOXYGENASE_1"/>
    <property type="match status" value="1"/>
</dbReference>
<dbReference type="EC" id="1.13.11.-" evidence="14"/>
<dbReference type="PRINTS" id="PR00468">
    <property type="entry name" value="PLTLPOXGNASE"/>
</dbReference>
<feature type="region of interest" description="Disordered" evidence="15">
    <location>
        <begin position="271"/>
        <end position="294"/>
    </location>
</feature>
<evidence type="ECO:0000256" key="1">
    <source>
        <dbReference type="ARBA" id="ARBA00001962"/>
    </source>
</evidence>
<protein>
    <recommendedName>
        <fullName evidence="14">Lipoxygenase</fullName>
        <ecNumber evidence="14">1.13.11.-</ecNumber>
    </recommendedName>
</protein>
<evidence type="ECO:0000256" key="5">
    <source>
        <dbReference type="ARBA" id="ARBA00022767"/>
    </source>
</evidence>
<comment type="function">
    <text evidence="14">Plant lipoxygenase may be involved in a number of diverse aspects of plant physiology including growth and development, pest resistance, and senescence or responses to wounding.</text>
</comment>
<dbReference type="InterPro" id="IPR000907">
    <property type="entry name" value="LipOase"/>
</dbReference>
<comment type="cofactor">
    <cofactor evidence="1 13">
        <name>Fe cation</name>
        <dbReference type="ChEBI" id="CHEBI:24875"/>
    </cofactor>
</comment>
<dbReference type="GO" id="GO:0034440">
    <property type="term" value="P:lipid oxidation"/>
    <property type="evidence" value="ECO:0007669"/>
    <property type="project" value="InterPro"/>
</dbReference>
<dbReference type="Gene3D" id="4.10.375.10">
    <property type="entry name" value="Lipoxygenase-1, Domain 2"/>
    <property type="match status" value="1"/>
</dbReference>
<keyword evidence="6" id="KW-0276">Fatty acid metabolism</keyword>
<organism evidence="18 19">
    <name type="scientific">Linum tenue</name>
    <dbReference type="NCBI Taxonomy" id="586396"/>
    <lineage>
        <taxon>Eukaryota</taxon>
        <taxon>Viridiplantae</taxon>
        <taxon>Streptophyta</taxon>
        <taxon>Embryophyta</taxon>
        <taxon>Tracheophyta</taxon>
        <taxon>Spermatophyta</taxon>
        <taxon>Magnoliopsida</taxon>
        <taxon>eudicotyledons</taxon>
        <taxon>Gunneridae</taxon>
        <taxon>Pentapetalae</taxon>
        <taxon>rosids</taxon>
        <taxon>fabids</taxon>
        <taxon>Malpighiales</taxon>
        <taxon>Linaceae</taxon>
        <taxon>Linum</taxon>
    </lineage>
</organism>
<evidence type="ECO:0000256" key="13">
    <source>
        <dbReference type="RuleBase" id="RU003974"/>
    </source>
</evidence>
<sequence>MLKSQLHNGSQPAPAFLRREANHGHRPHLPFPSVSPPSLPAMGRGKNNMVVVASGDNKKPGAGSGGKVSKATLFGNASTAKEQTVDVKAVVTVMQPTALISDFGLGVEDISSWFGKTFHLHLVSAQLDKKTGLVQPMIKAHAKKTKEVDGEIKYEAKFNVPSDFGEVGGVVVVNEHPNEMFLKNIVLNGFINGPVHVICDSWVHPDAPNAYKRIFFTTKSYLPSETPNGMTKYREEELRLLRGNGQGERKKGDRIYDYDVYNDLGDPDSKTSLARPVLGGKENPYPRRCRSGRPRTKSALSLVDPFSESRGGGNFYVPRDDEFSEVKDKCFNSNTLSSVLRAALPAVETIFIDPDLGFPHFAAIDSLYDQGLNLPPRQAGAPITDILPRLVRTIAEQANDVLQFVLPDTLERDRFFWLKDEQFGRQTVAGVNPCCIELVKEWPLKSKLDPKVYGPAESAITTQIVERQIRGFMTLDEAMKQKRLFVLDYHDLFLPFVGLVRQQKGTTLYGSRALFFHTPEGTLKPVAIELTRPPLDGKPHWKKVYTPATCSATDEWLWKLAKAHVATHDVGYHQLISHWLRTHCCTEPYIIATNRQLSAMHPIYRLLLPHFRYTLEINAQARQALINADGVIESCFAPLKYAIQLSSAIYGQNWRFDYEALPKDLIRRGMAVEDASSPHGLKLTMEDYPYANDGLIFWDALKQWITDYVNHYYPDPTLITSDAELQAWWTEIRTVGHADKKDEPWWPSLNTPSDLVEILTTIAWVASGHHAAVNFGQYAFGGYTPNRPTIARKNMPDEDGTDEEWKQFMERPETVLLETFPSQFQAAKVMAVLDVLSGHAVDEEYVGQVMEPSWGDEPLIKAAFEKFSGRMMELEGEIDARNANPELKNRNGAGVCPYELLKPVSEPGVTGKGVPYSISI</sequence>
<dbReference type="GO" id="GO:0006633">
    <property type="term" value="P:fatty acid biosynthetic process"/>
    <property type="evidence" value="ECO:0007669"/>
    <property type="project" value="UniProtKB-KW"/>
</dbReference>
<dbReference type="Proteomes" id="UP001154282">
    <property type="component" value="Unassembled WGS sequence"/>
</dbReference>
<evidence type="ECO:0000256" key="10">
    <source>
        <dbReference type="ARBA" id="ARBA00023098"/>
    </source>
</evidence>
<dbReference type="Pfam" id="PF01477">
    <property type="entry name" value="PLAT"/>
    <property type="match status" value="1"/>
</dbReference>
<dbReference type="InterPro" id="IPR013819">
    <property type="entry name" value="LipOase_C"/>
</dbReference>
<keyword evidence="4 13" id="KW-0479">Metal-binding</keyword>
<evidence type="ECO:0000256" key="4">
    <source>
        <dbReference type="ARBA" id="ARBA00022723"/>
    </source>
</evidence>
<evidence type="ECO:0000256" key="8">
    <source>
        <dbReference type="ARBA" id="ARBA00023002"/>
    </source>
</evidence>
<dbReference type="AlphaFoldDB" id="A0AAV0JS27"/>
<name>A0AAV0JS27_9ROSI</name>
<evidence type="ECO:0000259" key="16">
    <source>
        <dbReference type="PROSITE" id="PS50095"/>
    </source>
</evidence>
<evidence type="ECO:0000256" key="11">
    <source>
        <dbReference type="ARBA" id="ARBA00023160"/>
    </source>
</evidence>
<keyword evidence="3 14" id="KW-0444">Lipid biosynthesis</keyword>
<evidence type="ECO:0000313" key="19">
    <source>
        <dbReference type="Proteomes" id="UP001154282"/>
    </source>
</evidence>
<dbReference type="InterPro" id="IPR001246">
    <property type="entry name" value="LipOase_plant"/>
</dbReference>
<keyword evidence="19" id="KW-1185">Reference proteome</keyword>
<dbReference type="SMART" id="SM00308">
    <property type="entry name" value="LH2"/>
    <property type="match status" value="1"/>
</dbReference>
<evidence type="ECO:0000256" key="12">
    <source>
        <dbReference type="PROSITE-ProRule" id="PRU00152"/>
    </source>
</evidence>